<dbReference type="Gene3D" id="3.40.50.850">
    <property type="entry name" value="Isochorismatase-like"/>
    <property type="match status" value="1"/>
</dbReference>
<dbReference type="Proteomes" id="UP000274033">
    <property type="component" value="Unassembled WGS sequence"/>
</dbReference>
<accession>A0A3N9UEQ2</accession>
<dbReference type="InterPro" id="IPR050272">
    <property type="entry name" value="Isochorismatase-like_hydrls"/>
</dbReference>
<sequence>MMRSLYNLIPEETALLVIDMQNGYCHLNGSIGSTGADVSQMNATIPHVKKLVEECRAAGILDIWTKQHHYADDITKEKHRILPHNRRGKTVPKNLAIKNSWDSQFVDELKELAATSEEIIIKHRFSAFLDTRLETLLRMKGINTLIVCGVVTTHCVESTVRDGYQKDYDMIVVNEGVGAFSNEANRASLKLMNQYFGIVISQEEALKLITEKQTLLNYA</sequence>
<comment type="caution">
    <text evidence="4">The sequence shown here is derived from an EMBL/GenBank/DDBJ whole genome shotgun (WGS) entry which is preliminary data.</text>
</comment>
<dbReference type="Pfam" id="PF00857">
    <property type="entry name" value="Isochorismatase"/>
    <property type="match status" value="1"/>
</dbReference>
<keyword evidence="2 4" id="KW-0378">Hydrolase</keyword>
<comment type="similarity">
    <text evidence="1">Belongs to the isochorismatase family.</text>
</comment>
<organism evidence="4 5">
    <name type="scientific">Lysinibacillus composti</name>
    <dbReference type="NCBI Taxonomy" id="720633"/>
    <lineage>
        <taxon>Bacteria</taxon>
        <taxon>Bacillati</taxon>
        <taxon>Bacillota</taxon>
        <taxon>Bacilli</taxon>
        <taxon>Bacillales</taxon>
        <taxon>Bacillaceae</taxon>
        <taxon>Lysinibacillus</taxon>
    </lineage>
</organism>
<feature type="domain" description="Isochorismatase-like" evidence="3">
    <location>
        <begin position="13"/>
        <end position="204"/>
    </location>
</feature>
<dbReference type="EMBL" id="RRCT01000008">
    <property type="protein sequence ID" value="RQW74661.1"/>
    <property type="molecule type" value="Genomic_DNA"/>
</dbReference>
<dbReference type="InterPro" id="IPR000868">
    <property type="entry name" value="Isochorismatase-like_dom"/>
</dbReference>
<dbReference type="CDD" id="cd00431">
    <property type="entry name" value="cysteine_hydrolases"/>
    <property type="match status" value="1"/>
</dbReference>
<dbReference type="GO" id="GO:0016787">
    <property type="term" value="F:hydrolase activity"/>
    <property type="evidence" value="ECO:0007669"/>
    <property type="project" value="UniProtKB-KW"/>
</dbReference>
<dbReference type="InterPro" id="IPR036380">
    <property type="entry name" value="Isochorismatase-like_sf"/>
</dbReference>
<dbReference type="AlphaFoldDB" id="A0A3N9UEQ2"/>
<gene>
    <name evidence="4" type="ORF">EBB45_10545</name>
</gene>
<dbReference type="PANTHER" id="PTHR43540">
    <property type="entry name" value="PEROXYUREIDOACRYLATE/UREIDOACRYLATE AMIDOHYDROLASE-RELATED"/>
    <property type="match status" value="1"/>
</dbReference>
<keyword evidence="5" id="KW-1185">Reference proteome</keyword>
<evidence type="ECO:0000259" key="3">
    <source>
        <dbReference type="Pfam" id="PF00857"/>
    </source>
</evidence>
<proteinExistence type="inferred from homology"/>
<name>A0A3N9UEQ2_9BACI</name>
<protein>
    <submittedName>
        <fullName evidence="4">Cysteine hydrolase</fullName>
    </submittedName>
</protein>
<evidence type="ECO:0000256" key="2">
    <source>
        <dbReference type="ARBA" id="ARBA00022801"/>
    </source>
</evidence>
<evidence type="ECO:0000256" key="1">
    <source>
        <dbReference type="ARBA" id="ARBA00006336"/>
    </source>
</evidence>
<evidence type="ECO:0000313" key="4">
    <source>
        <dbReference type="EMBL" id="RQW74661.1"/>
    </source>
</evidence>
<evidence type="ECO:0000313" key="5">
    <source>
        <dbReference type="Proteomes" id="UP000274033"/>
    </source>
</evidence>
<dbReference type="PANTHER" id="PTHR43540:SF6">
    <property type="entry name" value="ISOCHORISMATASE-LIKE DOMAIN-CONTAINING PROTEIN"/>
    <property type="match status" value="1"/>
</dbReference>
<reference evidence="4 5" key="1">
    <citation type="journal article" date="2013" name="J. Microbiol.">
        <title>Lysinibacillus chungkukjangi sp. nov., isolated from Chungkukjang, Korean fermented soybean food.</title>
        <authorList>
            <person name="Kim S.J."/>
            <person name="Jang Y.H."/>
            <person name="Hamada M."/>
            <person name="Ahn J.H."/>
            <person name="Weon H.Y."/>
            <person name="Suzuki K."/>
            <person name="Whang K.S."/>
            <person name="Kwon S.W."/>
        </authorList>
    </citation>
    <scope>NUCLEOTIDE SEQUENCE [LARGE SCALE GENOMIC DNA]</scope>
    <source>
        <strain evidence="4 5">MCCC 1A12701</strain>
    </source>
</reference>
<dbReference type="SUPFAM" id="SSF52499">
    <property type="entry name" value="Isochorismatase-like hydrolases"/>
    <property type="match status" value="1"/>
</dbReference>